<protein>
    <submittedName>
        <fullName evidence="11">Putative nucleotidyltransferase</fullName>
    </submittedName>
</protein>
<dbReference type="HOGENOM" id="CLU_130257_10_3_10"/>
<dbReference type="RefSeq" id="WP_014782165.1">
    <property type="nucleotide sequence ID" value="NC_018013.1"/>
</dbReference>
<evidence type="ECO:0000313" key="12">
    <source>
        <dbReference type="Proteomes" id="UP000006049"/>
    </source>
</evidence>
<dbReference type="KEGG" id="asl:Aeqsu_1415"/>
<dbReference type="InterPro" id="IPR043519">
    <property type="entry name" value="NT_sf"/>
</dbReference>
<dbReference type="SUPFAM" id="SSF81301">
    <property type="entry name" value="Nucleotidyltransferase"/>
    <property type="match status" value="1"/>
</dbReference>
<organism evidence="11 12">
    <name type="scientific">Aequorivita sublithincola (strain DSM 14238 / LMG 21431 / ACAM 643 / 9-3)</name>
    <dbReference type="NCBI Taxonomy" id="746697"/>
    <lineage>
        <taxon>Bacteria</taxon>
        <taxon>Pseudomonadati</taxon>
        <taxon>Bacteroidota</taxon>
        <taxon>Flavobacteriia</taxon>
        <taxon>Flavobacteriales</taxon>
        <taxon>Flavobacteriaceae</taxon>
        <taxon>Aequorivita</taxon>
    </lineage>
</organism>
<comment type="similarity">
    <text evidence="9">Belongs to the MntA antitoxin family.</text>
</comment>
<accession>I3YV90</accession>
<evidence type="ECO:0000259" key="10">
    <source>
        <dbReference type="Pfam" id="PF01909"/>
    </source>
</evidence>
<proteinExistence type="inferred from homology"/>
<evidence type="ECO:0000256" key="4">
    <source>
        <dbReference type="ARBA" id="ARBA00022695"/>
    </source>
</evidence>
<evidence type="ECO:0000256" key="1">
    <source>
        <dbReference type="ARBA" id="ARBA00001946"/>
    </source>
</evidence>
<dbReference type="STRING" id="746697.Aeqsu_1415"/>
<dbReference type="AlphaFoldDB" id="I3YV90"/>
<dbReference type="GO" id="GO:0016779">
    <property type="term" value="F:nucleotidyltransferase activity"/>
    <property type="evidence" value="ECO:0007669"/>
    <property type="project" value="UniProtKB-KW"/>
</dbReference>
<keyword evidence="7" id="KW-0067">ATP-binding</keyword>
<dbReference type="eggNOG" id="COG1669">
    <property type="taxonomic scope" value="Bacteria"/>
</dbReference>
<keyword evidence="8" id="KW-0460">Magnesium</keyword>
<dbReference type="Gene3D" id="3.30.460.10">
    <property type="entry name" value="Beta Polymerase, domain 2"/>
    <property type="match status" value="1"/>
</dbReference>
<feature type="domain" description="Polymerase nucleotidyl transferase" evidence="10">
    <location>
        <begin position="12"/>
        <end position="87"/>
    </location>
</feature>
<evidence type="ECO:0000256" key="3">
    <source>
        <dbReference type="ARBA" id="ARBA00022679"/>
    </source>
</evidence>
<keyword evidence="6" id="KW-0547">Nucleotide-binding</keyword>
<evidence type="ECO:0000256" key="9">
    <source>
        <dbReference type="ARBA" id="ARBA00038276"/>
    </source>
</evidence>
<dbReference type="PANTHER" id="PTHR33571:SF14">
    <property type="entry name" value="PROTEIN ADENYLYLTRANSFERASE MJ0435-RELATED"/>
    <property type="match status" value="1"/>
</dbReference>
<dbReference type="Pfam" id="PF01909">
    <property type="entry name" value="NTP_transf_2"/>
    <property type="match status" value="1"/>
</dbReference>
<evidence type="ECO:0000256" key="7">
    <source>
        <dbReference type="ARBA" id="ARBA00022840"/>
    </source>
</evidence>
<dbReference type="CDD" id="cd05403">
    <property type="entry name" value="NT_KNTase_like"/>
    <property type="match status" value="1"/>
</dbReference>
<reference evidence="11 12" key="1">
    <citation type="submission" date="2012-06" db="EMBL/GenBank/DDBJ databases">
        <title>The complete genome of Aequorivita sublithincola DSM 14238.</title>
        <authorList>
            <consortium name="US DOE Joint Genome Institute (JGI-PGF)"/>
            <person name="Lucas S."/>
            <person name="Copeland A."/>
            <person name="Lapidus A."/>
            <person name="Goodwin L."/>
            <person name="Pitluck S."/>
            <person name="Peters L."/>
            <person name="Munk A.C.C."/>
            <person name="Kyrpides N."/>
            <person name="Mavromatis K."/>
            <person name="Pagani I."/>
            <person name="Ivanova N."/>
            <person name="Ovchinnikova G."/>
            <person name="Zeytun A."/>
            <person name="Detter J.C."/>
            <person name="Han C."/>
            <person name="Land M."/>
            <person name="Hauser L."/>
            <person name="Markowitz V."/>
            <person name="Cheng J.-F."/>
            <person name="Hugenholtz P."/>
            <person name="Woyke T."/>
            <person name="Wu D."/>
            <person name="Tindall B."/>
            <person name="Faehnrich R."/>
            <person name="Brambilla E."/>
            <person name="Klenk H.-P."/>
            <person name="Eisen J.A."/>
        </authorList>
    </citation>
    <scope>NUCLEOTIDE SEQUENCE [LARGE SCALE GENOMIC DNA]</scope>
    <source>
        <strain evidence="12">DSM 14238 / LMG 21431 / ACAM 643 / 9-3</strain>
    </source>
</reference>
<dbReference type="OrthoDB" id="9809668at2"/>
<name>I3YV90_AEQSU</name>
<dbReference type="EMBL" id="CP003280">
    <property type="protein sequence ID" value="AFL80908.1"/>
    <property type="molecule type" value="Genomic_DNA"/>
</dbReference>
<dbReference type="GO" id="GO:0005524">
    <property type="term" value="F:ATP binding"/>
    <property type="evidence" value="ECO:0007669"/>
    <property type="project" value="UniProtKB-KW"/>
</dbReference>
<sequence>MDPKINKIIIETLLPFNPKQICVFGSYARGEMNDDSDIDILVDFPRGVTYLDMGGIYMDLFEKINRKIDLVTKDGLKPIYRPFIEEDLIEIYNAA</sequence>
<dbReference type="InterPro" id="IPR002934">
    <property type="entry name" value="Polymerase_NTP_transf_dom"/>
</dbReference>
<dbReference type="Proteomes" id="UP000006049">
    <property type="component" value="Chromosome"/>
</dbReference>
<gene>
    <name evidence="11" type="ordered locus">Aeqsu_1415</name>
</gene>
<keyword evidence="4" id="KW-0548">Nucleotidyltransferase</keyword>
<evidence type="ECO:0000256" key="6">
    <source>
        <dbReference type="ARBA" id="ARBA00022741"/>
    </source>
</evidence>
<comment type="cofactor">
    <cofactor evidence="1">
        <name>Mg(2+)</name>
        <dbReference type="ChEBI" id="CHEBI:18420"/>
    </cofactor>
</comment>
<evidence type="ECO:0000313" key="11">
    <source>
        <dbReference type="EMBL" id="AFL80908.1"/>
    </source>
</evidence>
<keyword evidence="2" id="KW-1277">Toxin-antitoxin system</keyword>
<dbReference type="InterPro" id="IPR052038">
    <property type="entry name" value="Type-VII_TA_antitoxin"/>
</dbReference>
<dbReference type="GO" id="GO:0046872">
    <property type="term" value="F:metal ion binding"/>
    <property type="evidence" value="ECO:0007669"/>
    <property type="project" value="UniProtKB-KW"/>
</dbReference>
<keyword evidence="3 11" id="KW-0808">Transferase</keyword>
<dbReference type="PANTHER" id="PTHR33571">
    <property type="entry name" value="SSL8005 PROTEIN"/>
    <property type="match status" value="1"/>
</dbReference>
<evidence type="ECO:0000256" key="5">
    <source>
        <dbReference type="ARBA" id="ARBA00022723"/>
    </source>
</evidence>
<evidence type="ECO:0000256" key="8">
    <source>
        <dbReference type="ARBA" id="ARBA00022842"/>
    </source>
</evidence>
<keyword evidence="5" id="KW-0479">Metal-binding</keyword>
<keyword evidence="12" id="KW-1185">Reference proteome</keyword>
<evidence type="ECO:0000256" key="2">
    <source>
        <dbReference type="ARBA" id="ARBA00022649"/>
    </source>
</evidence>